<dbReference type="InterPro" id="IPR042001">
    <property type="entry name" value="Sortase_F"/>
</dbReference>
<dbReference type="InterPro" id="IPR005754">
    <property type="entry name" value="Sortase"/>
</dbReference>
<dbReference type="RefSeq" id="WP_306958845.1">
    <property type="nucleotide sequence ID" value="NZ_JAUSRG010000001.1"/>
</dbReference>
<keyword evidence="3" id="KW-1133">Transmembrane helix</keyword>
<name>A0AAW8DCS7_9MICC</name>
<reference evidence="4 6" key="1">
    <citation type="submission" date="2023-07" db="EMBL/GenBank/DDBJ databases">
        <title>Sorghum-associated microbial communities from plants grown in Nebraska, USA.</title>
        <authorList>
            <person name="Schachtman D."/>
        </authorList>
    </citation>
    <scope>NUCLEOTIDE SEQUENCE</scope>
    <source>
        <strain evidence="4">DS1006</strain>
        <strain evidence="5 6">DS1016</strain>
    </source>
</reference>
<dbReference type="CDD" id="cd05829">
    <property type="entry name" value="Sortase_F"/>
    <property type="match status" value="1"/>
</dbReference>
<feature type="transmembrane region" description="Helical" evidence="3">
    <location>
        <begin position="30"/>
        <end position="55"/>
    </location>
</feature>
<keyword evidence="3" id="KW-0472">Membrane</keyword>
<keyword evidence="6" id="KW-1185">Reference proteome</keyword>
<dbReference type="AlphaFoldDB" id="A0AAW8DCS7"/>
<evidence type="ECO:0000256" key="1">
    <source>
        <dbReference type="ARBA" id="ARBA00022801"/>
    </source>
</evidence>
<evidence type="ECO:0000313" key="7">
    <source>
        <dbReference type="Proteomes" id="UP001242995"/>
    </source>
</evidence>
<sequence>MGEDAVSSEAEQKPSQSVAKKVRKQKRPNGAITVLLWVLLISLLFGGAGALYLGYMQQGHVQQVPVPTQAVKVPVTAPVHGADGDATVDTNAGPMNVAHMAPLHYFVPALGVYSGIEPSESFAPSGEYANFDSIKIPWDDSKSVWYSAGGSLGDNGPASTGTTLLASHVTNGVHWGVLRYLYTLKGGELIYVKDAAGKLTAWKVTDLFTKFHTDFPQEYWSAKGVRQLVLITCGDVDAATGQYLKNVFVVATPVDPVTKQAVPRGSTASASGAAAAAGLPPSAAAEP</sequence>
<evidence type="ECO:0000313" key="6">
    <source>
        <dbReference type="Proteomes" id="UP001230951"/>
    </source>
</evidence>
<evidence type="ECO:0000313" key="4">
    <source>
        <dbReference type="EMBL" id="MDP9903226.1"/>
    </source>
</evidence>
<organism evidence="4 7">
    <name type="scientific">Arthrobacter bambusae</name>
    <dbReference type="NCBI Taxonomy" id="1338426"/>
    <lineage>
        <taxon>Bacteria</taxon>
        <taxon>Bacillati</taxon>
        <taxon>Actinomycetota</taxon>
        <taxon>Actinomycetes</taxon>
        <taxon>Micrococcales</taxon>
        <taxon>Micrococcaceae</taxon>
        <taxon>Arthrobacter</taxon>
    </lineage>
</organism>
<evidence type="ECO:0000256" key="2">
    <source>
        <dbReference type="SAM" id="MobiDB-lite"/>
    </source>
</evidence>
<evidence type="ECO:0008006" key="8">
    <source>
        <dbReference type="Google" id="ProtNLM"/>
    </source>
</evidence>
<proteinExistence type="predicted"/>
<dbReference type="EMBL" id="JAUSRG010000001">
    <property type="protein sequence ID" value="MDP9903226.1"/>
    <property type="molecule type" value="Genomic_DNA"/>
</dbReference>
<dbReference type="Proteomes" id="UP001230951">
    <property type="component" value="Unassembled WGS sequence"/>
</dbReference>
<dbReference type="SUPFAM" id="SSF63817">
    <property type="entry name" value="Sortase"/>
    <property type="match status" value="1"/>
</dbReference>
<dbReference type="Gene3D" id="2.40.260.10">
    <property type="entry name" value="Sortase"/>
    <property type="match status" value="1"/>
</dbReference>
<dbReference type="GO" id="GO:0016787">
    <property type="term" value="F:hydrolase activity"/>
    <property type="evidence" value="ECO:0007669"/>
    <property type="project" value="UniProtKB-KW"/>
</dbReference>
<dbReference type="EMBL" id="JAUSTF010000002">
    <property type="protein sequence ID" value="MDQ0180121.1"/>
    <property type="molecule type" value="Genomic_DNA"/>
</dbReference>
<gene>
    <name evidence="4" type="ORF">J2S90_000166</name>
    <name evidence="5" type="ORF">J2S93_001537</name>
</gene>
<evidence type="ECO:0000313" key="5">
    <source>
        <dbReference type="EMBL" id="MDQ0180121.1"/>
    </source>
</evidence>
<dbReference type="Pfam" id="PF04203">
    <property type="entry name" value="Sortase"/>
    <property type="match status" value="1"/>
</dbReference>
<protein>
    <recommendedName>
        <fullName evidence="8">Class F sortase</fullName>
    </recommendedName>
</protein>
<accession>A0AAW8DCS7</accession>
<dbReference type="InterPro" id="IPR023365">
    <property type="entry name" value="Sortase_dom-sf"/>
</dbReference>
<keyword evidence="3" id="KW-0812">Transmembrane</keyword>
<dbReference type="Proteomes" id="UP001242995">
    <property type="component" value="Unassembled WGS sequence"/>
</dbReference>
<feature type="region of interest" description="Disordered" evidence="2">
    <location>
        <begin position="1"/>
        <end position="23"/>
    </location>
</feature>
<keyword evidence="1" id="KW-0378">Hydrolase</keyword>
<evidence type="ECO:0000256" key="3">
    <source>
        <dbReference type="SAM" id="Phobius"/>
    </source>
</evidence>
<comment type="caution">
    <text evidence="4">The sequence shown here is derived from an EMBL/GenBank/DDBJ whole genome shotgun (WGS) entry which is preliminary data.</text>
</comment>